<keyword evidence="1" id="KW-0472">Membrane</keyword>
<evidence type="ECO:0000256" key="1">
    <source>
        <dbReference type="SAM" id="Phobius"/>
    </source>
</evidence>
<proteinExistence type="predicted"/>
<keyword evidence="1" id="KW-1133">Transmembrane helix</keyword>
<feature type="transmembrane region" description="Helical" evidence="1">
    <location>
        <begin position="20"/>
        <end position="44"/>
    </location>
</feature>
<dbReference type="Proteomes" id="UP001183410">
    <property type="component" value="Unassembled WGS sequence"/>
</dbReference>
<dbReference type="RefSeq" id="WP_311666770.1">
    <property type="nucleotide sequence ID" value="NZ_JAVREO010000005.1"/>
</dbReference>
<organism evidence="2 3">
    <name type="scientific">Streptomyces chisholmiae</name>
    <dbReference type="NCBI Taxonomy" id="3075540"/>
    <lineage>
        <taxon>Bacteria</taxon>
        <taxon>Bacillati</taxon>
        <taxon>Actinomycetota</taxon>
        <taxon>Actinomycetes</taxon>
        <taxon>Kitasatosporales</taxon>
        <taxon>Streptomycetaceae</taxon>
        <taxon>Streptomyces</taxon>
    </lineage>
</organism>
<keyword evidence="1" id="KW-0812">Transmembrane</keyword>
<protein>
    <submittedName>
        <fullName evidence="2">Uncharacterized protein</fullName>
    </submittedName>
</protein>
<gene>
    <name evidence="2" type="ORF">RM844_10550</name>
</gene>
<dbReference type="EMBL" id="JAVREO010000005">
    <property type="protein sequence ID" value="MDT0266733.1"/>
    <property type="molecule type" value="Genomic_DNA"/>
</dbReference>
<name>A0ABU2JP12_9ACTN</name>
<reference evidence="3" key="1">
    <citation type="submission" date="2023-07" db="EMBL/GenBank/DDBJ databases">
        <title>30 novel species of actinomycetes from the DSMZ collection.</title>
        <authorList>
            <person name="Nouioui I."/>
        </authorList>
    </citation>
    <scope>NUCLEOTIDE SEQUENCE [LARGE SCALE GENOMIC DNA]</scope>
    <source>
        <strain evidence="3">DSM 44915</strain>
    </source>
</reference>
<evidence type="ECO:0000313" key="3">
    <source>
        <dbReference type="Proteomes" id="UP001183410"/>
    </source>
</evidence>
<accession>A0ABU2JP12</accession>
<evidence type="ECO:0000313" key="2">
    <source>
        <dbReference type="EMBL" id="MDT0266733.1"/>
    </source>
</evidence>
<sequence length="71" mass="7874">MILRDSRVTVALWPPALTFAAIVYSPLVAAGMVGVALLVFLLAIRFRHRRGHQRRCTALGALAIVLSFEWL</sequence>
<keyword evidence="3" id="KW-1185">Reference proteome</keyword>
<comment type="caution">
    <text evidence="2">The sequence shown here is derived from an EMBL/GenBank/DDBJ whole genome shotgun (WGS) entry which is preliminary data.</text>
</comment>